<organism evidence="1 2">
    <name type="scientific">Stenotrophomonas indicatrix</name>
    <dbReference type="NCBI Taxonomy" id="2045451"/>
    <lineage>
        <taxon>Bacteria</taxon>
        <taxon>Pseudomonadati</taxon>
        <taxon>Pseudomonadota</taxon>
        <taxon>Gammaproteobacteria</taxon>
        <taxon>Lysobacterales</taxon>
        <taxon>Lysobacteraceae</taxon>
        <taxon>Stenotrophomonas</taxon>
    </lineage>
</organism>
<name>A0A1W1H174_9GAMM</name>
<gene>
    <name evidence="1" type="ORF">SAMN04488690_2996</name>
</gene>
<dbReference type="EMBL" id="FWEU01000004">
    <property type="protein sequence ID" value="SLM25251.1"/>
    <property type="molecule type" value="Genomic_DNA"/>
</dbReference>
<evidence type="ECO:0000313" key="2">
    <source>
        <dbReference type="Proteomes" id="UP000191133"/>
    </source>
</evidence>
<evidence type="ECO:0000313" key="1">
    <source>
        <dbReference type="EMBL" id="SLM25251.1"/>
    </source>
</evidence>
<proteinExistence type="predicted"/>
<dbReference type="Proteomes" id="UP000191133">
    <property type="component" value="Unassembled WGS sequence"/>
</dbReference>
<dbReference type="AlphaFoldDB" id="A0A1W1H174"/>
<accession>A0A1W1H174</accession>
<reference evidence="2" key="1">
    <citation type="submission" date="2016-10" db="EMBL/GenBank/DDBJ databases">
        <authorList>
            <person name="Varghese N."/>
        </authorList>
    </citation>
    <scope>NUCLEOTIDE SEQUENCE [LARGE SCALE GENOMIC DNA]</scope>
    <source>
        <strain evidence="2">92MFCol6.1</strain>
    </source>
</reference>
<sequence>MSNRSYLCSSPLPGIYPSFADDYDSDVQTLANDVYCIPLLWPALFTPEDFQRADFEVDGEVVAGRAPSAPKQKVLDTLRRRHAGIVQAFAGIGDLAPYVSMLERLIEDAPYEYISIEMDEIAALNDPEEEFYEAFEHLLSGLDAPDDDVCEQLIALAAMEHSWPLPSVRLHLDSLEGSEDDYWNHCRVLGAGSGESGMGRPVPWETA</sequence>
<protein>
    <submittedName>
        <fullName evidence="1">Uncharacterized protein</fullName>
    </submittedName>
</protein>